<organism evidence="6 7">
    <name type="scientific">Pseudozyma flocculosa</name>
    <dbReference type="NCBI Taxonomy" id="84751"/>
    <lineage>
        <taxon>Eukaryota</taxon>
        <taxon>Fungi</taxon>
        <taxon>Dikarya</taxon>
        <taxon>Basidiomycota</taxon>
        <taxon>Ustilaginomycotina</taxon>
        <taxon>Ustilaginomycetes</taxon>
        <taxon>Ustilaginales</taxon>
        <taxon>Ustilaginaceae</taxon>
        <taxon>Pseudozyma</taxon>
    </lineage>
</organism>
<evidence type="ECO:0000256" key="1">
    <source>
        <dbReference type="ARBA" id="ARBA00004308"/>
    </source>
</evidence>
<reference evidence="6 7" key="1">
    <citation type="submission" date="2018-03" db="EMBL/GenBank/DDBJ databases">
        <authorList>
            <person name="Guldener U."/>
        </authorList>
    </citation>
    <scope>NUCLEOTIDE SEQUENCE [LARGE SCALE GENOMIC DNA]</scope>
    <source>
        <strain evidence="6 7">DAOM196992</strain>
    </source>
</reference>
<feature type="region of interest" description="Disordered" evidence="4">
    <location>
        <begin position="857"/>
        <end position="900"/>
    </location>
</feature>
<feature type="region of interest" description="Disordered" evidence="4">
    <location>
        <begin position="339"/>
        <end position="388"/>
    </location>
</feature>
<proteinExistence type="predicted"/>
<protein>
    <submittedName>
        <fullName evidence="6">Related to FIG4 - polyphosphoinositide phosphatase family member</fullName>
    </submittedName>
</protein>
<dbReference type="EMBL" id="OOIP01000006">
    <property type="protein sequence ID" value="SPO37355.1"/>
    <property type="molecule type" value="Genomic_DNA"/>
</dbReference>
<name>A0A5C3EZW1_9BASI</name>
<feature type="compositionally biased region" description="Basic and acidic residues" evidence="4">
    <location>
        <begin position="879"/>
        <end position="894"/>
    </location>
</feature>
<feature type="compositionally biased region" description="Gly residues" evidence="4">
    <location>
        <begin position="1524"/>
        <end position="1534"/>
    </location>
</feature>
<keyword evidence="3" id="KW-0472">Membrane</keyword>
<dbReference type="InterPro" id="IPR043573">
    <property type="entry name" value="Fig4-like"/>
</dbReference>
<accession>A0A5C3EZW1</accession>
<dbReference type="PANTHER" id="PTHR45738:SF5">
    <property type="entry name" value="POLYPHOSPHOINOSITIDE PHOSPHATASE"/>
    <property type="match status" value="1"/>
</dbReference>
<dbReference type="GO" id="GO:0012505">
    <property type="term" value="C:endomembrane system"/>
    <property type="evidence" value="ECO:0007669"/>
    <property type="project" value="UniProtKB-SubCell"/>
</dbReference>
<feature type="compositionally biased region" description="Low complexity" evidence="4">
    <location>
        <begin position="1323"/>
        <end position="1334"/>
    </location>
</feature>
<feature type="compositionally biased region" description="Gly residues" evidence="4">
    <location>
        <begin position="863"/>
        <end position="872"/>
    </location>
</feature>
<evidence type="ECO:0000256" key="4">
    <source>
        <dbReference type="SAM" id="MobiDB-lite"/>
    </source>
</evidence>
<dbReference type="Proteomes" id="UP000323386">
    <property type="component" value="Unassembled WGS sequence"/>
</dbReference>
<feature type="compositionally biased region" description="Basic and acidic residues" evidence="4">
    <location>
        <begin position="43"/>
        <end position="52"/>
    </location>
</feature>
<evidence type="ECO:0000256" key="2">
    <source>
        <dbReference type="ARBA" id="ARBA00022801"/>
    </source>
</evidence>
<evidence type="ECO:0000259" key="5">
    <source>
        <dbReference type="PROSITE" id="PS50275"/>
    </source>
</evidence>
<feature type="region of interest" description="Disordered" evidence="4">
    <location>
        <begin position="181"/>
        <end position="268"/>
    </location>
</feature>
<feature type="compositionally biased region" description="Low complexity" evidence="4">
    <location>
        <begin position="339"/>
        <end position="355"/>
    </location>
</feature>
<dbReference type="OrthoDB" id="405996at2759"/>
<feature type="compositionally biased region" description="Low complexity" evidence="4">
    <location>
        <begin position="1211"/>
        <end position="1240"/>
    </location>
</feature>
<feature type="region of interest" description="Disordered" evidence="4">
    <location>
        <begin position="1"/>
        <end position="99"/>
    </location>
</feature>
<feature type="region of interest" description="Disordered" evidence="4">
    <location>
        <begin position="1199"/>
        <end position="1275"/>
    </location>
</feature>
<feature type="compositionally biased region" description="Polar residues" evidence="4">
    <location>
        <begin position="70"/>
        <end position="80"/>
    </location>
</feature>
<sequence>MAQQHPPDTPHAHHDSHAPPPHPAQTTDVPRTPTAHSHHHHTNHNDGTHTDSDLSTNHGTQPPPPPHSNPADTTPVTTNAIPDPAVSLSSARPTMLPPPKLSRAASFAINSTPTLTPGSTWGPAAASAAAARAHAAEPGRIGDLKRFTLWETKTRFYLVAYNTSQTRFRILKVDRTPPIAAAAQPQHHHHPPSSHHHHHPPSTAPPSSSGDTQHIAANAGADHRAPSTERAGTLAEASRRSGTAEKGAQPTAAVAAAPSTDKHPSNLSASGQRYIAEDDPSIPLLNKAALDTRQPEAIASTAARDSQQAAAAAQATQSVLGLGSSSSTAAAASSAGSSRIQGSAASGPPAAGAPAHLGDAIPPSSASTHPAHSSASRRHASRQYPPASADADWELNVTSDTVVYTRTQVTELLDMIREGNRASGGLKEVGRFFGIVGFVRFTSTYHMVLISRRSVVALIGGHYIYHCDETVTLPVCHPTVMAALPGRTKAHDQEEARLLHLFKQVDLGKNFYFSYTYDLTKTLQDNLTAGPQEPAGQQRAQTAATTATTTAWGYNEKFIWNHHLLLPAFGESERSGSGSGSQSDADARNGWVLPLVYGFVDQAKLGVLSRTVYVTLIARRSRHFAGARFLKRGVNERGQVANDVETEQIVSEALTTPFFAPAKRPGPTRRQQRRNDAEIGESSGSRHGLDRPPSPARSRGERSPRPASVPPPGSAPASAESRYDASPRYTSYVMMRGSIPVFWTQDSTNMSPRPPIEISLVDPFYSAAALHFDDLFHRYGTPVIVLNLIKSKEKQEREVKLLRAFGECIEYLNQFLPAAQRIRHIAWDMSRASKSHDQDVIGILEDIAEESVETTRFFHSGPQPGGSGGGGAPVFAAGHDSDAEGASTEHDHAAAAHGHARRRDTILLQDGVVRVNCVDCLDRTNAAQFVIGKAAFGHQLHALGLLDDPSLPFDSDAVNMLTEMYHDLGDTIAMQYGGSALAHTTDTYRKINQWTSHSRDVLESMKRFYANSFADADKQAAINLFLGVDAPDFAPYVFAEKVVGAVDAADEGQATSASSTTMAVPFRPHYRQWFTPAHLAPNRTVATRARRLREVANTDAGFWAEYYRPSLFTDLQRHHAYKMTAVHQSISYGPGSTAAVAAAAAGAGYGHGHGPGQGHPSAAYGAIGRHMRSASTSSGATATAAATAASPVTEKASASAHYPSPFKPHGASSQHRSTATAAAAVASSSSSATAVDAASTRQRHFKRPSIDSNSGGGGGGASLPPSPSASSVTTMATTTAVAAPSKALIGGVKRWMSINRPGHHHHLGGRDASGGSMKRGGRRSASMSMSMSGGDDVQGGASRWQQSGGDTEDVGRLGLGLGQRQAGVDASSQAFNFAGPWQAMGIGLAPPAAALPYQAIPAAHYALEAVLAKVCKPSVSHDEEAEYSFYTSQFRNESLTGAGAGPALDEWSIRRHQGETYAPINGGGGGESNRFIDEKDVRIYEESVALQRGEGVAVDELLRSGSAPGAGAGAGSGSRFVGSSSGGGGGGGGGGSGGVDPVLVAYVSSYEALLGSTSLPTTNLDAKVRAYSSWLQMGY</sequence>
<dbReference type="InterPro" id="IPR002013">
    <property type="entry name" value="SAC_dom"/>
</dbReference>
<evidence type="ECO:0000313" key="7">
    <source>
        <dbReference type="Proteomes" id="UP000323386"/>
    </source>
</evidence>
<evidence type="ECO:0000256" key="3">
    <source>
        <dbReference type="ARBA" id="ARBA00023136"/>
    </source>
</evidence>
<feature type="domain" description="SAC" evidence="5">
    <location>
        <begin position="502"/>
        <end position="978"/>
    </location>
</feature>
<dbReference type="GO" id="GO:0046856">
    <property type="term" value="P:phosphatidylinositol dephosphorylation"/>
    <property type="evidence" value="ECO:0007669"/>
    <property type="project" value="InterPro"/>
</dbReference>
<dbReference type="PROSITE" id="PS50275">
    <property type="entry name" value="SAC"/>
    <property type="match status" value="1"/>
</dbReference>
<evidence type="ECO:0000313" key="6">
    <source>
        <dbReference type="EMBL" id="SPO37355.1"/>
    </source>
</evidence>
<keyword evidence="2" id="KW-0378">Hydrolase</keyword>
<feature type="region of interest" description="Disordered" evidence="4">
    <location>
        <begin position="1299"/>
        <end position="1357"/>
    </location>
</feature>
<dbReference type="GO" id="GO:0043813">
    <property type="term" value="F:phosphatidylinositol-3,5-bisphosphate 5-phosphatase activity"/>
    <property type="evidence" value="ECO:0007669"/>
    <property type="project" value="InterPro"/>
</dbReference>
<feature type="region of interest" description="Disordered" evidence="4">
    <location>
        <begin position="1509"/>
        <end position="1534"/>
    </location>
</feature>
<feature type="region of interest" description="Disordered" evidence="4">
    <location>
        <begin position="655"/>
        <end position="722"/>
    </location>
</feature>
<dbReference type="Pfam" id="PF02383">
    <property type="entry name" value="Syja_N"/>
    <property type="match status" value="1"/>
</dbReference>
<feature type="compositionally biased region" description="Basic residues" evidence="4">
    <location>
        <begin position="186"/>
        <end position="200"/>
    </location>
</feature>
<gene>
    <name evidence="6" type="ORF">PSFLO_02828</name>
</gene>
<comment type="subcellular location">
    <subcellularLocation>
        <location evidence="1">Endomembrane system</location>
    </subcellularLocation>
</comment>
<feature type="compositionally biased region" description="Low complexity" evidence="4">
    <location>
        <begin position="362"/>
        <end position="374"/>
    </location>
</feature>
<feature type="compositionally biased region" description="Basic and acidic residues" evidence="4">
    <location>
        <begin position="8"/>
        <end position="17"/>
    </location>
</feature>
<dbReference type="PANTHER" id="PTHR45738">
    <property type="entry name" value="POLYPHOSPHOINOSITIDE PHOSPHATASE"/>
    <property type="match status" value="1"/>
</dbReference>
<keyword evidence="7" id="KW-1185">Reference proteome</keyword>